<accession>A0A3B0PP29</accession>
<gene>
    <name evidence="1" type="ORF">NCTC10124_00977</name>
</gene>
<organism evidence="1 2">
    <name type="scientific">Mycoplasmopsis synoviae</name>
    <name type="common">Mycoplasma synoviae</name>
    <dbReference type="NCBI Taxonomy" id="2109"/>
    <lineage>
        <taxon>Bacteria</taxon>
        <taxon>Bacillati</taxon>
        <taxon>Mycoplasmatota</taxon>
        <taxon>Mycoplasmoidales</taxon>
        <taxon>Metamycoplasmataceae</taxon>
        <taxon>Mycoplasmopsis</taxon>
    </lineage>
</organism>
<dbReference type="AlphaFoldDB" id="A0A3B0PP29"/>
<proteinExistence type="predicted"/>
<sequence>MLSRNELKLLVVFKIASVRAFDLLIPHLVNTLQRASFNAPW</sequence>
<dbReference type="Proteomes" id="UP000259328">
    <property type="component" value="Chromosome"/>
</dbReference>
<protein>
    <submittedName>
        <fullName evidence="1">Uncharacterized protein</fullName>
    </submittedName>
</protein>
<evidence type="ECO:0000313" key="2">
    <source>
        <dbReference type="Proteomes" id="UP000259328"/>
    </source>
</evidence>
<evidence type="ECO:0000313" key="1">
    <source>
        <dbReference type="EMBL" id="SYV93246.1"/>
    </source>
</evidence>
<reference evidence="2" key="1">
    <citation type="submission" date="2018-06" db="EMBL/GenBank/DDBJ databases">
        <authorList>
            <consortium name="Pathogen Informatics"/>
        </authorList>
    </citation>
    <scope>NUCLEOTIDE SEQUENCE [LARGE SCALE GENOMIC DNA]</scope>
    <source>
        <strain evidence="2">NCTC10124</strain>
    </source>
</reference>
<feature type="non-terminal residue" evidence="1">
    <location>
        <position position="41"/>
    </location>
</feature>
<dbReference type="EMBL" id="LS991953">
    <property type="protein sequence ID" value="SYV93246.1"/>
    <property type="molecule type" value="Genomic_DNA"/>
</dbReference>
<name>A0A3B0PP29_MYCSY</name>